<name>A0ACC0NSX3_RHOML</name>
<evidence type="ECO:0000313" key="2">
    <source>
        <dbReference type="Proteomes" id="UP001062846"/>
    </source>
</evidence>
<accession>A0ACC0NSX3</accession>
<organism evidence="1 2">
    <name type="scientific">Rhododendron molle</name>
    <name type="common">Chinese azalea</name>
    <name type="synonym">Azalea mollis</name>
    <dbReference type="NCBI Taxonomy" id="49168"/>
    <lineage>
        <taxon>Eukaryota</taxon>
        <taxon>Viridiplantae</taxon>
        <taxon>Streptophyta</taxon>
        <taxon>Embryophyta</taxon>
        <taxon>Tracheophyta</taxon>
        <taxon>Spermatophyta</taxon>
        <taxon>Magnoliopsida</taxon>
        <taxon>eudicotyledons</taxon>
        <taxon>Gunneridae</taxon>
        <taxon>Pentapetalae</taxon>
        <taxon>asterids</taxon>
        <taxon>Ericales</taxon>
        <taxon>Ericaceae</taxon>
        <taxon>Ericoideae</taxon>
        <taxon>Rhodoreae</taxon>
        <taxon>Rhododendron</taxon>
    </lineage>
</organism>
<proteinExistence type="predicted"/>
<comment type="caution">
    <text evidence="1">The sequence shown here is derived from an EMBL/GenBank/DDBJ whole genome shotgun (WGS) entry which is preliminary data.</text>
</comment>
<protein>
    <submittedName>
        <fullName evidence="1">Uncharacterized protein</fullName>
    </submittedName>
</protein>
<keyword evidence="2" id="KW-1185">Reference proteome</keyword>
<dbReference type="EMBL" id="CM046392">
    <property type="protein sequence ID" value="KAI8556361.1"/>
    <property type="molecule type" value="Genomic_DNA"/>
</dbReference>
<evidence type="ECO:0000313" key="1">
    <source>
        <dbReference type="EMBL" id="KAI8556361.1"/>
    </source>
</evidence>
<sequence>MSVTDILTRVDAICKKYDKYDVDEHKHLNVSADAFARLYSAVEADTDAALQVQWHSTEELAARNNLALALPDSTQAIGAPKQTGGWTTSASPAEIKFDSDGRFESEHFQKTSQFRREYVTPKMKQARLSLELVDKATSDLKNNNLRLKDAVNEVIEPQLCFLCFINGSVRQGRGGEKQFSLNTYIICCISCSNDERSTSSVLKKYNDTRAIVSARAVLLLSDSSVTFCEDQVAPDIGSQNCIAGIEFVTFRPISTTEIQFRGYITELIISVCQLLIRLDETLVLIPFSSLSFLSISHAVIMQDRVVRMVQFRIGLTASSVSFACFKA</sequence>
<reference evidence="1" key="1">
    <citation type="submission" date="2022-02" db="EMBL/GenBank/DDBJ databases">
        <title>Plant Genome Project.</title>
        <authorList>
            <person name="Zhang R.-G."/>
        </authorList>
    </citation>
    <scope>NUCLEOTIDE SEQUENCE</scope>
    <source>
        <strain evidence="1">AT1</strain>
    </source>
</reference>
<dbReference type="Proteomes" id="UP001062846">
    <property type="component" value="Chromosome 5"/>
</dbReference>
<gene>
    <name evidence="1" type="ORF">RHMOL_Rhmol05G0246400</name>
</gene>